<comment type="caution">
    <text evidence="4">The sequence shown here is derived from an EMBL/GenBank/DDBJ whole genome shotgun (WGS) entry which is preliminary data.</text>
</comment>
<feature type="compositionally biased region" description="Low complexity" evidence="2">
    <location>
        <begin position="12"/>
        <end position="23"/>
    </location>
</feature>
<reference evidence="4 5" key="1">
    <citation type="submission" date="2019-06" db="EMBL/GenBank/DDBJ databases">
        <title>Whole genome sequence for Rhodospirillaceae sp. R148.</title>
        <authorList>
            <person name="Wang G."/>
        </authorList>
    </citation>
    <scope>NUCLEOTIDE SEQUENCE [LARGE SCALE GENOMIC DNA]</scope>
    <source>
        <strain evidence="4 5">R148</strain>
    </source>
</reference>
<feature type="transmembrane region" description="Helical" evidence="3">
    <location>
        <begin position="58"/>
        <end position="77"/>
    </location>
</feature>
<comment type="similarity">
    <text evidence="1">Belongs to the sodium:galactoside symporter (TC 2.A.2) family.</text>
</comment>
<gene>
    <name evidence="4" type="ORF">FKG95_23370</name>
</gene>
<accession>A0A545TF44</accession>
<feature type="transmembrane region" description="Helical" evidence="3">
    <location>
        <begin position="172"/>
        <end position="191"/>
    </location>
</feature>
<sequence length="511" mass="53872">MAQTDRSSEGQADAAASVTPSSSPTLEKLPLGIMAGYGFLAFPLAATVLSLQVFLPTYYAQATGLSLTMIGGVLLIARLWDTITDPIVGYLSEKTPARLGRRRLWVLIGSPLIALSVWMLFQPPENPSAFYLLGWAILIYLAGTAVVVPTYAWGAELSPDYHERSRISGTRVLFGLLGSLAALTLPLVLGMDAGTTAANDAPAGEAAENLGAILQGNSVMIVVTLALAVAVCCLFVPDNGKSKLPTGSILASFSLFKEAPPVRKLMVSYLLNGIANALPATLFLLFATHVLGAADQAGFLLVVYFGVCALSVPVWVVASKRWSKHGAWRIAMTTACLAFVWVPFLGTGDTTAFLVIVVITGIAAGADLALPAALQADLVDWDEDKTGYRRAGIFFAVWGTASKLTFAIAIGLAFPLLDLAGFSATGENTAVGLLVLSLLYGGLPVALKISAVLLMRNYPVTHAVHDAIRIRLAQRESNGQSEGLNPENENQIGAVTAVTGIEKGFQPAEQR</sequence>
<dbReference type="Pfam" id="PF13347">
    <property type="entry name" value="MFS_2"/>
    <property type="match status" value="1"/>
</dbReference>
<evidence type="ECO:0000256" key="2">
    <source>
        <dbReference type="SAM" id="MobiDB-lite"/>
    </source>
</evidence>
<dbReference type="Gene3D" id="1.20.1250.20">
    <property type="entry name" value="MFS general substrate transporter like domains"/>
    <property type="match status" value="2"/>
</dbReference>
<evidence type="ECO:0000256" key="3">
    <source>
        <dbReference type="SAM" id="Phobius"/>
    </source>
</evidence>
<dbReference type="SUPFAM" id="SSF103473">
    <property type="entry name" value="MFS general substrate transporter"/>
    <property type="match status" value="1"/>
</dbReference>
<feature type="transmembrane region" description="Helical" evidence="3">
    <location>
        <begin position="330"/>
        <end position="346"/>
    </location>
</feature>
<feature type="transmembrane region" description="Helical" evidence="3">
    <location>
        <begin position="104"/>
        <end position="121"/>
    </location>
</feature>
<feature type="transmembrane region" description="Helical" evidence="3">
    <location>
        <begin position="133"/>
        <end position="152"/>
    </location>
</feature>
<organism evidence="4 5">
    <name type="scientific">Denitrobaculum tricleocarpae</name>
    <dbReference type="NCBI Taxonomy" id="2591009"/>
    <lineage>
        <taxon>Bacteria</taxon>
        <taxon>Pseudomonadati</taxon>
        <taxon>Pseudomonadota</taxon>
        <taxon>Alphaproteobacteria</taxon>
        <taxon>Rhodospirillales</taxon>
        <taxon>Rhodospirillaceae</taxon>
        <taxon>Denitrobaculum</taxon>
    </lineage>
</organism>
<dbReference type="PANTHER" id="PTHR11328:SF24">
    <property type="entry name" value="MAJOR FACILITATOR SUPERFAMILY (MFS) PROFILE DOMAIN-CONTAINING PROTEIN"/>
    <property type="match status" value="1"/>
</dbReference>
<evidence type="ECO:0000313" key="4">
    <source>
        <dbReference type="EMBL" id="TQV75854.1"/>
    </source>
</evidence>
<dbReference type="EMBL" id="VHSH01000009">
    <property type="protein sequence ID" value="TQV75854.1"/>
    <property type="molecule type" value="Genomic_DNA"/>
</dbReference>
<dbReference type="GO" id="GO:0008643">
    <property type="term" value="P:carbohydrate transport"/>
    <property type="evidence" value="ECO:0007669"/>
    <property type="project" value="InterPro"/>
</dbReference>
<dbReference type="OrthoDB" id="181905at2"/>
<evidence type="ECO:0000256" key="1">
    <source>
        <dbReference type="ARBA" id="ARBA00009617"/>
    </source>
</evidence>
<dbReference type="InterPro" id="IPR036259">
    <property type="entry name" value="MFS_trans_sf"/>
</dbReference>
<feature type="transmembrane region" description="Helical" evidence="3">
    <location>
        <begin position="391"/>
        <end position="417"/>
    </location>
</feature>
<name>A0A545TF44_9PROT</name>
<protein>
    <submittedName>
        <fullName evidence="4">MFS transporter</fullName>
    </submittedName>
</protein>
<dbReference type="RefSeq" id="WP_142898841.1">
    <property type="nucleotide sequence ID" value="NZ_ML660060.1"/>
</dbReference>
<feature type="transmembrane region" description="Helical" evidence="3">
    <location>
        <begin position="269"/>
        <end position="291"/>
    </location>
</feature>
<keyword evidence="3" id="KW-1133">Transmembrane helix</keyword>
<evidence type="ECO:0000313" key="5">
    <source>
        <dbReference type="Proteomes" id="UP000315252"/>
    </source>
</evidence>
<feature type="transmembrane region" description="Helical" evidence="3">
    <location>
        <begin position="297"/>
        <end position="318"/>
    </location>
</feature>
<dbReference type="PANTHER" id="PTHR11328">
    <property type="entry name" value="MAJOR FACILITATOR SUPERFAMILY DOMAIN-CONTAINING PROTEIN"/>
    <property type="match status" value="1"/>
</dbReference>
<keyword evidence="3" id="KW-0812">Transmembrane</keyword>
<proteinExistence type="inferred from homology"/>
<dbReference type="AlphaFoldDB" id="A0A545TF44"/>
<keyword evidence="5" id="KW-1185">Reference proteome</keyword>
<dbReference type="GO" id="GO:0015293">
    <property type="term" value="F:symporter activity"/>
    <property type="evidence" value="ECO:0007669"/>
    <property type="project" value="InterPro"/>
</dbReference>
<feature type="transmembrane region" description="Helical" evidence="3">
    <location>
        <begin position="352"/>
        <end position="370"/>
    </location>
</feature>
<keyword evidence="3" id="KW-0472">Membrane</keyword>
<dbReference type="Proteomes" id="UP000315252">
    <property type="component" value="Unassembled WGS sequence"/>
</dbReference>
<feature type="transmembrane region" description="Helical" evidence="3">
    <location>
        <begin position="429"/>
        <end position="447"/>
    </location>
</feature>
<dbReference type="GO" id="GO:0005886">
    <property type="term" value="C:plasma membrane"/>
    <property type="evidence" value="ECO:0007669"/>
    <property type="project" value="TreeGrafter"/>
</dbReference>
<feature type="transmembrane region" description="Helical" evidence="3">
    <location>
        <begin position="211"/>
        <end position="236"/>
    </location>
</feature>
<dbReference type="InterPro" id="IPR039672">
    <property type="entry name" value="MFS_2"/>
</dbReference>
<feature type="transmembrane region" description="Helical" evidence="3">
    <location>
        <begin position="31"/>
        <end position="52"/>
    </location>
</feature>
<feature type="region of interest" description="Disordered" evidence="2">
    <location>
        <begin position="1"/>
        <end position="23"/>
    </location>
</feature>